<keyword evidence="1" id="KW-0418">Kinase</keyword>
<dbReference type="InterPro" id="IPR011009">
    <property type="entry name" value="Kinase-like_dom_sf"/>
</dbReference>
<dbReference type="GO" id="GO:0016773">
    <property type="term" value="F:phosphotransferase activity, alcohol group as acceptor"/>
    <property type="evidence" value="ECO:0007669"/>
    <property type="project" value="InterPro"/>
</dbReference>
<protein>
    <submittedName>
        <fullName evidence="1">Kinase</fullName>
    </submittedName>
</protein>
<gene>
    <name evidence="1" type="ORF">FH715_04235</name>
</gene>
<dbReference type="RefSeq" id="WP_139640786.1">
    <property type="nucleotide sequence ID" value="NZ_BAAAZS010000006.1"/>
</dbReference>
<dbReference type="GO" id="GO:0016301">
    <property type="term" value="F:kinase activity"/>
    <property type="evidence" value="ECO:0007669"/>
    <property type="project" value="UniProtKB-KW"/>
</dbReference>
<comment type="caution">
    <text evidence="1">The sequence shown here is derived from an EMBL/GenBank/DDBJ whole genome shotgun (WGS) entry which is preliminary data.</text>
</comment>
<dbReference type="SUPFAM" id="SSF56112">
    <property type="entry name" value="Protein kinase-like (PK-like)"/>
    <property type="match status" value="1"/>
</dbReference>
<reference evidence="1 2" key="1">
    <citation type="submission" date="2019-06" db="EMBL/GenBank/DDBJ databases">
        <title>Draft genome of Streptomyces sedi sp. JCM16909.</title>
        <authorList>
            <person name="Klykleung N."/>
            <person name="Tanasupawat S."/>
            <person name="Kudo T."/>
            <person name="Yuki M."/>
            <person name="Ohkuma M."/>
        </authorList>
    </citation>
    <scope>NUCLEOTIDE SEQUENCE [LARGE SCALE GENOMIC DNA]</scope>
    <source>
        <strain evidence="1 2">JCM 16909</strain>
    </source>
</reference>
<dbReference type="AlphaFoldDB" id="A0A5C4VCF2"/>
<name>A0A5C4VCF2_9ACTN</name>
<dbReference type="InterPro" id="IPR006748">
    <property type="entry name" value="NH2Glyco/OHUrea_AB-resist_kin"/>
</dbReference>
<dbReference type="EMBL" id="VDGT01000002">
    <property type="protein sequence ID" value="TNM33568.1"/>
    <property type="molecule type" value="Genomic_DNA"/>
</dbReference>
<evidence type="ECO:0000313" key="1">
    <source>
        <dbReference type="EMBL" id="TNM33568.1"/>
    </source>
</evidence>
<sequence length="321" mass="34747">MFEVPEAFAQDTVAREGEAGSAWLAGLPGLVGELLERWSCSPDGATVHGAVGVVVPVRRQPSGEPAVLKVSFPHPGNDYEPHAFTHWSGRGAVLLHERDDERYAMLLERAHSASLAEVEDTDEVITVGGRISRLLAVPAPPELPRLSARADEWEARLRVDADELPHGMDGHTVTAAIATVRELGHDQPEVMVHGDLHAGNILRAERAPWLAIDPKGYVGDPAYDGGTLLKARALALIHADDLGRAVRRAVEVFADAAEVDRERARRWAQFHAVEAALWGRRHGFHIARQSEQAAGLVRFADELAGLLARPWGAASRAARGS</sequence>
<dbReference type="Gene3D" id="1.10.510.10">
    <property type="entry name" value="Transferase(Phosphotransferase) domain 1"/>
    <property type="match status" value="1"/>
</dbReference>
<keyword evidence="2" id="KW-1185">Reference proteome</keyword>
<dbReference type="OrthoDB" id="3638028at2"/>
<proteinExistence type="predicted"/>
<keyword evidence="1" id="KW-0808">Transferase</keyword>
<organism evidence="1 2">
    <name type="scientific">Streptomyces sedi</name>
    <dbReference type="NCBI Taxonomy" id="555059"/>
    <lineage>
        <taxon>Bacteria</taxon>
        <taxon>Bacillati</taxon>
        <taxon>Actinomycetota</taxon>
        <taxon>Actinomycetes</taxon>
        <taxon>Kitasatosporales</taxon>
        <taxon>Streptomycetaceae</taxon>
        <taxon>Streptomyces</taxon>
    </lineage>
</organism>
<dbReference type="GO" id="GO:0019748">
    <property type="term" value="P:secondary metabolic process"/>
    <property type="evidence" value="ECO:0007669"/>
    <property type="project" value="InterPro"/>
</dbReference>
<dbReference type="Proteomes" id="UP000311713">
    <property type="component" value="Unassembled WGS sequence"/>
</dbReference>
<accession>A0A5C4VCF2</accession>
<dbReference type="Pfam" id="PF04655">
    <property type="entry name" value="APH_6_hur"/>
    <property type="match status" value="1"/>
</dbReference>
<evidence type="ECO:0000313" key="2">
    <source>
        <dbReference type="Proteomes" id="UP000311713"/>
    </source>
</evidence>